<sequence>MHPQRRSEVRVEDCTLIVRPPGNPFAIKVFTAATRADAELYAAEHGAAVETLPLP</sequence>
<evidence type="ECO:0000313" key="1">
    <source>
        <dbReference type="EMBL" id="SUE94996.1"/>
    </source>
</evidence>
<name>A0A379PLS9_9MYCO</name>
<proteinExistence type="predicted"/>
<dbReference type="RefSeq" id="WP_172545149.1">
    <property type="nucleotide sequence ID" value="NZ_UGQT01000013.1"/>
</dbReference>
<dbReference type="Proteomes" id="UP000254978">
    <property type="component" value="Unassembled WGS sequence"/>
</dbReference>
<organism evidence="1 2">
    <name type="scientific">Mycolicibacterium tokaiense</name>
    <dbReference type="NCBI Taxonomy" id="39695"/>
    <lineage>
        <taxon>Bacteria</taxon>
        <taxon>Bacillati</taxon>
        <taxon>Actinomycetota</taxon>
        <taxon>Actinomycetes</taxon>
        <taxon>Mycobacteriales</taxon>
        <taxon>Mycobacteriaceae</taxon>
        <taxon>Mycolicibacterium</taxon>
    </lineage>
</organism>
<dbReference type="AlphaFoldDB" id="A0A379PLS9"/>
<gene>
    <name evidence="1" type="ORF">NCTC10821_06295</name>
</gene>
<protein>
    <submittedName>
        <fullName evidence="1">Uncharacterized protein</fullName>
    </submittedName>
</protein>
<accession>A0A379PLS9</accession>
<reference evidence="1 2" key="1">
    <citation type="submission" date="2018-06" db="EMBL/GenBank/DDBJ databases">
        <authorList>
            <consortium name="Pathogen Informatics"/>
            <person name="Doyle S."/>
        </authorList>
    </citation>
    <scope>NUCLEOTIDE SEQUENCE [LARGE SCALE GENOMIC DNA]</scope>
    <source>
        <strain evidence="1 2">NCTC10821</strain>
    </source>
</reference>
<dbReference type="EMBL" id="UGQT01000013">
    <property type="protein sequence ID" value="SUE94996.1"/>
    <property type="molecule type" value="Genomic_DNA"/>
</dbReference>
<evidence type="ECO:0000313" key="2">
    <source>
        <dbReference type="Proteomes" id="UP000254978"/>
    </source>
</evidence>
<keyword evidence="2" id="KW-1185">Reference proteome</keyword>